<dbReference type="Pfam" id="PF00620">
    <property type="entry name" value="RhoGAP"/>
    <property type="match status" value="1"/>
</dbReference>
<dbReference type="PANTHER" id="PTHR12659:SF4">
    <property type="entry name" value="RHO-GAP DOMAIN-CONTAINING PROTEIN"/>
    <property type="match status" value="1"/>
</dbReference>
<dbReference type="PANTHER" id="PTHR12659">
    <property type="entry name" value="RHO-TYPE GTPASE ACTIVATING PROTEIN"/>
    <property type="match status" value="1"/>
</dbReference>
<dbReference type="SUPFAM" id="SSF47769">
    <property type="entry name" value="SAM/Pointed domain"/>
    <property type="match status" value="1"/>
</dbReference>
<dbReference type="STRING" id="303518.ENSPNYP00000017802"/>
<dbReference type="GO" id="GO:0007165">
    <property type="term" value="P:signal transduction"/>
    <property type="evidence" value="ECO:0007669"/>
    <property type="project" value="InterPro"/>
</dbReference>
<feature type="region of interest" description="Disordered" evidence="3">
    <location>
        <begin position="504"/>
        <end position="524"/>
    </location>
</feature>
<feature type="compositionally biased region" description="Low complexity" evidence="3">
    <location>
        <begin position="204"/>
        <end position="243"/>
    </location>
</feature>
<feature type="region of interest" description="Disordered" evidence="3">
    <location>
        <begin position="170"/>
        <end position="272"/>
    </location>
</feature>
<evidence type="ECO:0000256" key="2">
    <source>
        <dbReference type="ARBA" id="ARBA00022553"/>
    </source>
</evidence>
<dbReference type="GO" id="GO:0008289">
    <property type="term" value="F:lipid binding"/>
    <property type="evidence" value="ECO:0007669"/>
    <property type="project" value="InterPro"/>
</dbReference>
<dbReference type="GO" id="GO:0030036">
    <property type="term" value="P:actin cytoskeleton organization"/>
    <property type="evidence" value="ECO:0007669"/>
    <property type="project" value="TreeGrafter"/>
</dbReference>
<dbReference type="PROSITE" id="PS50238">
    <property type="entry name" value="RHOGAP"/>
    <property type="match status" value="1"/>
</dbReference>
<dbReference type="Gene3D" id="1.10.555.10">
    <property type="entry name" value="Rho GTPase activation protein"/>
    <property type="match status" value="1"/>
</dbReference>
<organism evidence="5">
    <name type="scientific">Pundamilia nyererei</name>
    <dbReference type="NCBI Taxonomy" id="303518"/>
    <lineage>
        <taxon>Eukaryota</taxon>
        <taxon>Metazoa</taxon>
        <taxon>Chordata</taxon>
        <taxon>Craniata</taxon>
        <taxon>Vertebrata</taxon>
        <taxon>Euteleostomi</taxon>
        <taxon>Actinopterygii</taxon>
        <taxon>Neopterygii</taxon>
        <taxon>Teleostei</taxon>
        <taxon>Neoteleostei</taxon>
        <taxon>Acanthomorphata</taxon>
        <taxon>Ovalentaria</taxon>
        <taxon>Cichlomorphae</taxon>
        <taxon>Cichliformes</taxon>
        <taxon>Cichlidae</taxon>
        <taxon>African cichlids</taxon>
        <taxon>Pseudocrenilabrinae</taxon>
        <taxon>Haplochromini</taxon>
        <taxon>Pundamilia</taxon>
    </lineage>
</organism>
<feature type="region of interest" description="Disordered" evidence="3">
    <location>
        <begin position="394"/>
        <end position="431"/>
    </location>
</feature>
<dbReference type="Gene3D" id="3.30.530.20">
    <property type="match status" value="1"/>
</dbReference>
<evidence type="ECO:0000259" key="4">
    <source>
        <dbReference type="PROSITE" id="PS50238"/>
    </source>
</evidence>
<feature type="compositionally biased region" description="Low complexity" evidence="3">
    <location>
        <begin position="256"/>
        <end position="272"/>
    </location>
</feature>
<evidence type="ECO:0000313" key="5">
    <source>
        <dbReference type="Ensembl" id="ENSPNYP00000017802.1"/>
    </source>
</evidence>
<dbReference type="GO" id="GO:0035023">
    <property type="term" value="P:regulation of Rho protein signal transduction"/>
    <property type="evidence" value="ECO:0007669"/>
    <property type="project" value="TreeGrafter"/>
</dbReference>
<feature type="region of interest" description="Disordered" evidence="3">
    <location>
        <begin position="458"/>
        <end position="478"/>
    </location>
</feature>
<dbReference type="GeneTree" id="ENSGT00950000183061"/>
<dbReference type="SUPFAM" id="SSF48350">
    <property type="entry name" value="GTPase activation domain, GAP"/>
    <property type="match status" value="1"/>
</dbReference>
<proteinExistence type="predicted"/>
<feature type="compositionally biased region" description="Low complexity" evidence="3">
    <location>
        <begin position="465"/>
        <end position="478"/>
    </location>
</feature>
<dbReference type="Pfam" id="PF01852">
    <property type="entry name" value="START"/>
    <property type="match status" value="1"/>
</dbReference>
<dbReference type="InterPro" id="IPR000198">
    <property type="entry name" value="RhoGAP_dom"/>
</dbReference>
<dbReference type="InterPro" id="IPR013761">
    <property type="entry name" value="SAM/pointed_sf"/>
</dbReference>
<keyword evidence="1" id="KW-0343">GTPase activation</keyword>
<feature type="region of interest" description="Disordered" evidence="3">
    <location>
        <begin position="118"/>
        <end position="157"/>
    </location>
</feature>
<dbReference type="InterPro" id="IPR002913">
    <property type="entry name" value="START_lipid-bd_dom"/>
</dbReference>
<dbReference type="SUPFAM" id="SSF55961">
    <property type="entry name" value="Bet v1-like"/>
    <property type="match status" value="1"/>
</dbReference>
<dbReference type="InterPro" id="IPR008936">
    <property type="entry name" value="Rho_GTPase_activation_prot"/>
</dbReference>
<dbReference type="Gene3D" id="1.10.287.2070">
    <property type="match status" value="1"/>
</dbReference>
<dbReference type="GO" id="GO:0005096">
    <property type="term" value="F:GTPase activator activity"/>
    <property type="evidence" value="ECO:0007669"/>
    <property type="project" value="UniProtKB-KW"/>
</dbReference>
<feature type="domain" description="Rho-GAP" evidence="4">
    <location>
        <begin position="535"/>
        <end position="741"/>
    </location>
</feature>
<feature type="compositionally biased region" description="Low complexity" evidence="3">
    <location>
        <begin position="404"/>
        <end position="430"/>
    </location>
</feature>
<evidence type="ECO:0000256" key="3">
    <source>
        <dbReference type="SAM" id="MobiDB-lite"/>
    </source>
</evidence>
<reference evidence="5" key="1">
    <citation type="submission" date="2023-09" db="UniProtKB">
        <authorList>
            <consortium name="Ensembl"/>
        </authorList>
    </citation>
    <scope>IDENTIFICATION</scope>
</reference>
<dbReference type="SMART" id="SM00324">
    <property type="entry name" value="RhoGAP"/>
    <property type="match status" value="1"/>
</dbReference>
<dbReference type="Ensembl" id="ENSPNYT00000018244.1">
    <property type="protein sequence ID" value="ENSPNYP00000017802.1"/>
    <property type="gene ID" value="ENSPNYG00000013436.1"/>
</dbReference>
<protein>
    <submittedName>
        <fullName evidence="5">Rho GTPase-activating protein 7-like</fullName>
    </submittedName>
</protein>
<dbReference type="AlphaFoldDB" id="A0A3B4G4J8"/>
<keyword evidence="2" id="KW-0597">Phosphoprotein</keyword>
<dbReference type="InterPro" id="IPR023393">
    <property type="entry name" value="START-like_dom_sf"/>
</dbReference>
<name>A0A3B4G4J8_9CICH</name>
<accession>A0A3B4G4J8</accession>
<sequence>GFPQYAQLFKDCRFPIDIEWVKRDHHFLDKDALESLCRRLITLNKCVEMRLELRRSKHDSGEEDFCAISPNWTYDKRTRQWRRLDSAVDILRLSPNSPDVSTCDDHHDICSIHSCSSTESEGHEEHQKRLGPPSPGGGSSSMSLEAESCYPEKPPRRKCTTLLRKMEKLRLKGVSGESSSRGRARRVISRPLLVQDEERMEGLHCTSSSHASSSPSSPHTISSSSSSSNSHSESSSTVSTPSPVTRVRSNCKRSSNNVDYKNQINNNNNNSHQNVVFTIPHGHKPGTFPASLTHKHANLLPISYDTSVNWRTGSFHGYRTRQPRCHGISSLATGSISSCDVPSPLPVLDYRLSVYDNVPDHRQLSESEGEDVFSALDSVLEKISDLQQLVSSWSENLSEDDSQRTSSSSCSQDSPAHGSSAASPCPSSPSHINLEVQLSEEEEAENCEKVTLESNAVLRRRKSSEQSLPSLPSSPGVENQSASQFLLLQKLSLLKLTALMDKYSPSSKQGWNWTVPKPPRKTRPMEVKGRRVFGVPLLLSAQQTGEPIPPCILRALVYLRTNCLDQVGLFRKSGLKSRIQYLRELVESDPDGVSFEGQSAFDVADMLKQFFRDLPEPIFTSKLCESFLHIYQYFPKDQQLVAAQAAILLLPDENREALRTLLYFLSDVVACVDENQMTPTNLAVCLAPSLFHLNTLKRDANAARSGHRKYSLGRPDQRDLSENLAATQGLANMITEVQRLFQVPPTRYLNHLSADLEERRRKLQLSTQQLLKEAREKSRGWESHPPCLYFIISAHLQMDDGCPLWMWRGSVEVDAAQGELLHRLLREQQLWEEGLHQAAVIQTLSKDADVYQLCNMNRSLLRIWQADPSSGLTYLSSVSTELPEVLAEGIRVHTHICLYLLEPTGIRKTRLTHLCRTDTRGRSQEWHSKVSGLRLASGLLAIKDSFRAEYKETKI</sequence>
<evidence type="ECO:0000256" key="1">
    <source>
        <dbReference type="ARBA" id="ARBA00022468"/>
    </source>
</evidence>